<sequence>MHAVETLRTQIKNSLFPNPPLTRFYPAEQLPEPTGQLRDFSIRQERRRALIARELARFKVDFAALSETRYSGEGSIKEVDAGYTFFYVGRPVAER</sequence>
<protein>
    <submittedName>
        <fullName evidence="1">Uncharacterized protein</fullName>
    </submittedName>
</protein>
<feature type="non-terminal residue" evidence="1">
    <location>
        <position position="95"/>
    </location>
</feature>
<dbReference type="Proteomes" id="UP000281553">
    <property type="component" value="Unassembled WGS sequence"/>
</dbReference>
<name>A0A3P7M7Q6_DIBLA</name>
<dbReference type="EMBL" id="UYRU01070487">
    <property type="protein sequence ID" value="VDN19827.1"/>
    <property type="molecule type" value="Genomic_DNA"/>
</dbReference>
<gene>
    <name evidence="1" type="ORF">DILT_LOCUS13498</name>
</gene>
<accession>A0A3P7M7Q6</accession>
<dbReference type="OrthoDB" id="6147475at2759"/>
<dbReference type="AlphaFoldDB" id="A0A3P7M7Q6"/>
<evidence type="ECO:0000313" key="2">
    <source>
        <dbReference type="Proteomes" id="UP000281553"/>
    </source>
</evidence>
<organism evidence="1 2">
    <name type="scientific">Dibothriocephalus latus</name>
    <name type="common">Fish tapeworm</name>
    <name type="synonym">Diphyllobothrium latum</name>
    <dbReference type="NCBI Taxonomy" id="60516"/>
    <lineage>
        <taxon>Eukaryota</taxon>
        <taxon>Metazoa</taxon>
        <taxon>Spiralia</taxon>
        <taxon>Lophotrochozoa</taxon>
        <taxon>Platyhelminthes</taxon>
        <taxon>Cestoda</taxon>
        <taxon>Eucestoda</taxon>
        <taxon>Diphyllobothriidea</taxon>
        <taxon>Diphyllobothriidae</taxon>
        <taxon>Dibothriocephalus</taxon>
    </lineage>
</organism>
<proteinExistence type="predicted"/>
<evidence type="ECO:0000313" key="1">
    <source>
        <dbReference type="EMBL" id="VDN19827.1"/>
    </source>
</evidence>
<keyword evidence="2" id="KW-1185">Reference proteome</keyword>
<reference evidence="1 2" key="1">
    <citation type="submission" date="2018-11" db="EMBL/GenBank/DDBJ databases">
        <authorList>
            <consortium name="Pathogen Informatics"/>
        </authorList>
    </citation>
    <scope>NUCLEOTIDE SEQUENCE [LARGE SCALE GENOMIC DNA]</scope>
</reference>